<evidence type="ECO:0000256" key="1">
    <source>
        <dbReference type="ARBA" id="ARBA00004236"/>
    </source>
</evidence>
<reference evidence="6" key="2">
    <citation type="submission" date="2025-08" db="UniProtKB">
        <authorList>
            <consortium name="Ensembl"/>
        </authorList>
    </citation>
    <scope>IDENTIFICATION</scope>
</reference>
<accession>H2YFZ9</accession>
<keyword evidence="7" id="KW-1185">Reference proteome</keyword>
<evidence type="ECO:0000313" key="6">
    <source>
        <dbReference type="Ensembl" id="ENSCSAVP00000004247.1"/>
    </source>
</evidence>
<evidence type="ECO:0000313" key="7">
    <source>
        <dbReference type="Proteomes" id="UP000007875"/>
    </source>
</evidence>
<dbReference type="PROSITE" id="PS51484">
    <property type="entry name" value="G8"/>
    <property type="match status" value="1"/>
</dbReference>
<dbReference type="PANTHER" id="PTHR46769:SF2">
    <property type="entry name" value="FIBROCYSTIN-L ISOFORM 2 PRECURSOR-RELATED"/>
    <property type="match status" value="1"/>
</dbReference>
<dbReference type="eggNOG" id="ENOG502SWJ5">
    <property type="taxonomic scope" value="Eukaryota"/>
</dbReference>
<keyword evidence="2" id="KW-0472">Membrane</keyword>
<dbReference type="SMART" id="SM01225">
    <property type="entry name" value="G8"/>
    <property type="match status" value="1"/>
</dbReference>
<dbReference type="Pfam" id="PF10162">
    <property type="entry name" value="G8"/>
    <property type="match status" value="1"/>
</dbReference>
<dbReference type="Proteomes" id="UP000007875">
    <property type="component" value="Unassembled WGS sequence"/>
</dbReference>
<dbReference type="InParanoid" id="H2YFZ9"/>
<dbReference type="AlphaFoldDB" id="H2YFZ9"/>
<dbReference type="OMA" id="DWVAGDE"/>
<feature type="domain" description="G8" evidence="5">
    <location>
        <begin position="210"/>
        <end position="343"/>
    </location>
</feature>
<organism evidence="6 7">
    <name type="scientific">Ciona savignyi</name>
    <name type="common">Pacific transparent sea squirt</name>
    <dbReference type="NCBI Taxonomy" id="51511"/>
    <lineage>
        <taxon>Eukaryota</taxon>
        <taxon>Metazoa</taxon>
        <taxon>Chordata</taxon>
        <taxon>Tunicata</taxon>
        <taxon>Ascidiacea</taxon>
        <taxon>Phlebobranchia</taxon>
        <taxon>Cionidae</taxon>
        <taxon>Ciona</taxon>
    </lineage>
</organism>
<comment type="subcellular location">
    <subcellularLocation>
        <location evidence="1">Cell membrane</location>
    </subcellularLocation>
</comment>
<reference evidence="7" key="1">
    <citation type="submission" date="2003-08" db="EMBL/GenBank/DDBJ databases">
        <authorList>
            <person name="Birren B."/>
            <person name="Nusbaum C."/>
            <person name="Abebe A."/>
            <person name="Abouelleil A."/>
            <person name="Adekoya E."/>
            <person name="Ait-zahra M."/>
            <person name="Allen N."/>
            <person name="Allen T."/>
            <person name="An P."/>
            <person name="Anderson M."/>
            <person name="Anderson S."/>
            <person name="Arachchi H."/>
            <person name="Armbruster J."/>
            <person name="Bachantsang P."/>
            <person name="Baldwin J."/>
            <person name="Barry A."/>
            <person name="Bayul T."/>
            <person name="Blitshsteyn B."/>
            <person name="Bloom T."/>
            <person name="Blye J."/>
            <person name="Boguslavskiy L."/>
            <person name="Borowsky M."/>
            <person name="Boukhgalter B."/>
            <person name="Brunache A."/>
            <person name="Butler J."/>
            <person name="Calixte N."/>
            <person name="Calvo S."/>
            <person name="Camarata J."/>
            <person name="Campo K."/>
            <person name="Chang J."/>
            <person name="Cheshatsang Y."/>
            <person name="Citroen M."/>
            <person name="Collymore A."/>
            <person name="Considine T."/>
            <person name="Cook A."/>
            <person name="Cooke P."/>
            <person name="Corum B."/>
            <person name="Cuomo C."/>
            <person name="David R."/>
            <person name="Dawoe T."/>
            <person name="Degray S."/>
            <person name="Dodge S."/>
            <person name="Dooley K."/>
            <person name="Dorje P."/>
            <person name="Dorjee K."/>
            <person name="Dorris L."/>
            <person name="Duffey N."/>
            <person name="Dupes A."/>
            <person name="Elkins T."/>
            <person name="Engels R."/>
            <person name="Erickson J."/>
            <person name="Farina A."/>
            <person name="Faro S."/>
            <person name="Ferreira P."/>
            <person name="Fischer H."/>
            <person name="Fitzgerald M."/>
            <person name="Foley K."/>
            <person name="Gage D."/>
            <person name="Galagan J."/>
            <person name="Gearin G."/>
            <person name="Gnerre S."/>
            <person name="Gnirke A."/>
            <person name="Goyette A."/>
            <person name="Graham J."/>
            <person name="Grandbois E."/>
            <person name="Gyaltsen K."/>
            <person name="Hafez N."/>
            <person name="Hagopian D."/>
            <person name="Hagos B."/>
            <person name="Hall J."/>
            <person name="Hatcher B."/>
            <person name="Heller A."/>
            <person name="Higgins H."/>
            <person name="Honan T."/>
            <person name="Horn A."/>
            <person name="Houde N."/>
            <person name="Hughes L."/>
            <person name="Hulme W."/>
            <person name="Husby E."/>
            <person name="Iliev I."/>
            <person name="Jaffe D."/>
            <person name="Jones C."/>
            <person name="Kamal M."/>
            <person name="Kamat A."/>
            <person name="Kamvysselis M."/>
            <person name="Karlsson E."/>
            <person name="Kells C."/>
            <person name="Kieu A."/>
            <person name="Kisner P."/>
            <person name="Kodira C."/>
            <person name="Kulbokas E."/>
            <person name="Labutti K."/>
            <person name="Lama D."/>
            <person name="Landers T."/>
            <person name="Leger J."/>
            <person name="Levine S."/>
            <person name="Lewis D."/>
            <person name="Lewis T."/>
            <person name="Lindblad-toh K."/>
            <person name="Liu X."/>
            <person name="Lokyitsang T."/>
            <person name="Lokyitsang Y."/>
            <person name="Lucien O."/>
            <person name="Lui A."/>
            <person name="Ma L.J."/>
            <person name="Mabbitt R."/>
            <person name="Macdonald J."/>
            <person name="Maclean C."/>
            <person name="Major J."/>
            <person name="Manning J."/>
            <person name="Marabella R."/>
            <person name="Maru K."/>
            <person name="Matthews C."/>
            <person name="Mauceli E."/>
            <person name="Mccarthy M."/>
            <person name="Mcdonough S."/>
            <person name="Mcghee T."/>
            <person name="Meldrim J."/>
            <person name="Meneus L."/>
            <person name="Mesirov J."/>
            <person name="Mihalev A."/>
            <person name="Mihova T."/>
            <person name="Mikkelsen T."/>
            <person name="Mlenga V."/>
            <person name="Moru K."/>
            <person name="Mozes J."/>
            <person name="Mulrain L."/>
            <person name="Munson G."/>
            <person name="Naylor J."/>
            <person name="Newes C."/>
            <person name="Nguyen C."/>
            <person name="Nguyen N."/>
            <person name="Nguyen T."/>
            <person name="Nicol R."/>
            <person name="Nielsen C."/>
            <person name="Nizzari M."/>
            <person name="Norbu C."/>
            <person name="Norbu N."/>
            <person name="O'donnell P."/>
            <person name="Okoawo O."/>
            <person name="O'leary S."/>
            <person name="Omotosho B."/>
            <person name="O'neill K."/>
            <person name="Osman S."/>
            <person name="Parker S."/>
            <person name="Perrin D."/>
            <person name="Phunkhang P."/>
            <person name="Piqani B."/>
            <person name="Purcell S."/>
            <person name="Rachupka T."/>
            <person name="Ramasamy U."/>
            <person name="Rameau R."/>
            <person name="Ray V."/>
            <person name="Raymond C."/>
            <person name="Retta R."/>
            <person name="Richardson S."/>
            <person name="Rise C."/>
            <person name="Rodriguez J."/>
            <person name="Rogers J."/>
            <person name="Rogov P."/>
            <person name="Rutman M."/>
            <person name="Schupbach R."/>
            <person name="Seaman C."/>
            <person name="Settipalli S."/>
            <person name="Sharpe T."/>
            <person name="Sheridan J."/>
            <person name="Sherpa N."/>
            <person name="Shi J."/>
            <person name="Smirnov S."/>
            <person name="Smith C."/>
            <person name="Sougnez C."/>
            <person name="Spencer B."/>
            <person name="Stalker J."/>
            <person name="Stange-thomann N."/>
            <person name="Stavropoulos S."/>
            <person name="Stetson K."/>
            <person name="Stone C."/>
            <person name="Stone S."/>
            <person name="Stubbs M."/>
            <person name="Talamas J."/>
            <person name="Tchuinga P."/>
            <person name="Tenzing P."/>
            <person name="Tesfaye S."/>
            <person name="Theodore J."/>
            <person name="Thoulutsang Y."/>
            <person name="Topham K."/>
            <person name="Towey S."/>
            <person name="Tsamla T."/>
            <person name="Tsomo N."/>
            <person name="Vallee D."/>
            <person name="Vassiliev H."/>
            <person name="Venkataraman V."/>
            <person name="Vinson J."/>
            <person name="Vo A."/>
            <person name="Wade C."/>
            <person name="Wang S."/>
            <person name="Wangchuk T."/>
            <person name="Wangdi T."/>
            <person name="Whittaker C."/>
            <person name="Wilkinson J."/>
            <person name="Wu Y."/>
            <person name="Wyman D."/>
            <person name="Yadav S."/>
            <person name="Yang S."/>
            <person name="Yang X."/>
            <person name="Yeager S."/>
            <person name="Yee E."/>
            <person name="Young G."/>
            <person name="Zainoun J."/>
            <person name="Zembeck L."/>
            <person name="Zimmer A."/>
            <person name="Zody M."/>
            <person name="Lander E."/>
        </authorList>
    </citation>
    <scope>NUCLEOTIDE SEQUENCE [LARGE SCALE GENOMIC DNA]</scope>
</reference>
<evidence type="ECO:0000259" key="5">
    <source>
        <dbReference type="PROSITE" id="PS51484"/>
    </source>
</evidence>
<evidence type="ECO:0000256" key="2">
    <source>
        <dbReference type="ARBA" id="ARBA00022475"/>
    </source>
</evidence>
<dbReference type="SUPFAM" id="SSF51126">
    <property type="entry name" value="Pectin lyase-like"/>
    <property type="match status" value="1"/>
</dbReference>
<keyword evidence="2" id="KW-1003">Cell membrane</keyword>
<dbReference type="HOGENOM" id="CLU_273382_0_0_1"/>
<dbReference type="Pfam" id="PF24606">
    <property type="entry name" value="CEMIP_beta-hel"/>
    <property type="match status" value="1"/>
</dbReference>
<dbReference type="Ensembl" id="ENSCSAVT00000004310.1">
    <property type="protein sequence ID" value="ENSCSAVP00000004247.1"/>
    <property type="gene ID" value="ENSCSAVG00000002507.1"/>
</dbReference>
<evidence type="ECO:0000256" key="4">
    <source>
        <dbReference type="ARBA" id="ARBA00023180"/>
    </source>
</evidence>
<sequence length="1178" mass="130047">LQTGEMFSSGSYPASLCDADVSLHRFALKNPIPTSIEGKDLILTNNHGNASSPFLKKRLTHKPGWMLLLPGGKTYSLHFENAQQFTNTSYNSEFYALGPNDNIIVSQRLTQSPDVMEINGVKSDVELSAPLTATSAHGSAHFDPNSLLFSYVVSGKQEARRKRAISVEDANNQVSRSITPNLYRCYYENCAPPVDPANIPPSRDRPENYQLWSQNSSCMQWKDNKNVVIPSSVTVNGVVTPCWVLVDVPTIEVDSLTVEGVIDFDQSTNVSAVYIVVQGGRLIAGFSPLEPFTHQLVINLRGTHSAPGKIFPGIELGSKVLGCFGGCDLHGKSHNVYKSDLASTVSTGASSITLRDAVDWVAGDEILITTTSYKSQETEKRVISSVSTDMKTLGLDSPLLYRHMGESYPINGKILNMRAEVALLTRNIKIVGEVYDQIDKQAFGARVLVGSSTAQNGDALTVMSISGWARLSNVELLRAGQEGWTESYDPRFAIAYVRTGTVSPGRPSYVIACPIHDSYSTGIGVFGASGISITDNVVHRAIHDGIRVTGSNHRVERNLVTATLFRGAYGDRFELENFDWHAAFRLEEATNLTLVNNTAAGSERIGFHVDGEACDAGMENPWWGNVAHGCLHGIHIFTGDGIAPCSMLRNFVVYKSWDYAIYHQTTTSVVIKDTIMADSTVGYLPIIFAPAALSHVYAEKFARLESVVCVGRSDHFDPVLDTMDEATDKNLIIRAKKRAAPRNPTGGKTCVMLPLFQSASNGAPFKPFNKNNKYPAIRGLLSVQGIFYFYKKLQADGTRDSIFWTNPANEDIYHPTHLANVTLSNVEEASKLRLDRPSLGKINPSDCVDMECDGMKKVLIKDVDGGFLGSPGAVISQAEFGWDDPNQLARGLGDYRIPKPMLTATDGTRIPVGDIADRKGIIRNEACKYNSDWQAYDCHGEGVKDYAMLVIESLDSDTETRRLSPVALLGGRTMDLNNGPQDHGWCAGYTCQKRISTFYTIVATGTHFDIFFTGYAPRNMRLHLLNVESPKTVRVAIWFAKPERLDVYQEQIYVHPENAYYDTVRKVWNTRRPASSTPDQYKPPIDSKVNGANYIDLTTRLLYITVVGTKPVDIKTVPMILLTIGFPAVSINDFFGEALVQNLATYLNVPSYKIRVVDVVRETSRRRRDLRYLFFIGI</sequence>
<keyword evidence="4" id="KW-0325">Glycoprotein</keyword>
<dbReference type="InterPro" id="IPR012334">
    <property type="entry name" value="Pectin_lyas_fold"/>
</dbReference>
<keyword evidence="3" id="KW-0732">Signal</keyword>
<dbReference type="InterPro" id="IPR011050">
    <property type="entry name" value="Pectin_lyase_fold/virulence"/>
</dbReference>
<dbReference type="Gene3D" id="2.160.20.10">
    <property type="entry name" value="Single-stranded right-handed beta-helix, Pectin lyase-like"/>
    <property type="match status" value="1"/>
</dbReference>
<dbReference type="InterPro" id="IPR052387">
    <property type="entry name" value="Fibrocystin"/>
</dbReference>
<name>H2YFZ9_CIOSA</name>
<dbReference type="PANTHER" id="PTHR46769">
    <property type="entry name" value="POLYCYSTIC KIDNEY AND HEPATIC DISEASE 1 (AUTOSOMAL RECESSIVE)-LIKE 1"/>
    <property type="match status" value="1"/>
</dbReference>
<reference evidence="6" key="3">
    <citation type="submission" date="2025-09" db="UniProtKB">
        <authorList>
            <consortium name="Ensembl"/>
        </authorList>
    </citation>
    <scope>IDENTIFICATION</scope>
</reference>
<dbReference type="STRING" id="51511.ENSCSAVP00000004247"/>
<dbReference type="InterPro" id="IPR055401">
    <property type="entry name" value="CEMIP_beta-hel_dom"/>
</dbReference>
<proteinExistence type="predicted"/>
<dbReference type="GeneTree" id="ENSGT00940000157594"/>
<protein>
    <recommendedName>
        <fullName evidence="5">G8 domain-containing protein</fullName>
    </recommendedName>
</protein>
<dbReference type="InterPro" id="IPR019316">
    <property type="entry name" value="G8_domain"/>
</dbReference>
<dbReference type="GO" id="GO:0005886">
    <property type="term" value="C:plasma membrane"/>
    <property type="evidence" value="ECO:0007669"/>
    <property type="project" value="UniProtKB-SubCell"/>
</dbReference>
<evidence type="ECO:0000256" key="3">
    <source>
        <dbReference type="ARBA" id="ARBA00022729"/>
    </source>
</evidence>